<name>A0A0E9RXY6_ANGAN</name>
<protein>
    <submittedName>
        <fullName evidence="1">Uncharacterized protein</fullName>
    </submittedName>
</protein>
<sequence>MLIVTVNGTKLSDPSNHKILLCLLFSATSFTFRLFCVPSAGQECRRGNGSSTPKGRTVTVVHRP</sequence>
<accession>A0A0E9RXY6</accession>
<reference evidence="1" key="1">
    <citation type="submission" date="2014-11" db="EMBL/GenBank/DDBJ databases">
        <authorList>
            <person name="Amaro Gonzalez C."/>
        </authorList>
    </citation>
    <scope>NUCLEOTIDE SEQUENCE</scope>
</reference>
<proteinExistence type="predicted"/>
<reference evidence="1" key="2">
    <citation type="journal article" date="2015" name="Fish Shellfish Immunol.">
        <title>Early steps in the European eel (Anguilla anguilla)-Vibrio vulnificus interaction in the gills: Role of the RtxA13 toxin.</title>
        <authorList>
            <person name="Callol A."/>
            <person name="Pajuelo D."/>
            <person name="Ebbesson L."/>
            <person name="Teles M."/>
            <person name="MacKenzie S."/>
            <person name="Amaro C."/>
        </authorList>
    </citation>
    <scope>NUCLEOTIDE SEQUENCE</scope>
</reference>
<organism evidence="1">
    <name type="scientific">Anguilla anguilla</name>
    <name type="common">European freshwater eel</name>
    <name type="synonym">Muraena anguilla</name>
    <dbReference type="NCBI Taxonomy" id="7936"/>
    <lineage>
        <taxon>Eukaryota</taxon>
        <taxon>Metazoa</taxon>
        <taxon>Chordata</taxon>
        <taxon>Craniata</taxon>
        <taxon>Vertebrata</taxon>
        <taxon>Euteleostomi</taxon>
        <taxon>Actinopterygii</taxon>
        <taxon>Neopterygii</taxon>
        <taxon>Teleostei</taxon>
        <taxon>Anguilliformes</taxon>
        <taxon>Anguillidae</taxon>
        <taxon>Anguilla</taxon>
    </lineage>
</organism>
<evidence type="ECO:0000313" key="1">
    <source>
        <dbReference type="EMBL" id="JAH33966.1"/>
    </source>
</evidence>
<dbReference type="EMBL" id="GBXM01074611">
    <property type="protein sequence ID" value="JAH33966.1"/>
    <property type="molecule type" value="Transcribed_RNA"/>
</dbReference>
<dbReference type="AlphaFoldDB" id="A0A0E9RXY6"/>